<dbReference type="Pfam" id="PF04471">
    <property type="entry name" value="Mrr_cat"/>
    <property type="match status" value="1"/>
</dbReference>
<reference evidence="2 3" key="1">
    <citation type="submission" date="2023-06" db="EMBL/GenBank/DDBJ databases">
        <title>Identification and characterization of horizontal gene transfer across gut microbiota members of farm animals based on homology search.</title>
        <authorList>
            <person name="Schwarzerova J."/>
            <person name="Nykrynova M."/>
            <person name="Jureckova K."/>
            <person name="Cejkova D."/>
            <person name="Rychlik I."/>
        </authorList>
    </citation>
    <scope>NUCLEOTIDE SEQUENCE [LARGE SCALE GENOMIC DNA]</scope>
    <source>
        <strain evidence="2 3">ET39</strain>
    </source>
</reference>
<keyword evidence="2" id="KW-0540">Nuclease</keyword>
<accession>A0ABT7UD68</accession>
<dbReference type="InterPro" id="IPR011335">
    <property type="entry name" value="Restrct_endonuc-II-like"/>
</dbReference>
<evidence type="ECO:0000313" key="3">
    <source>
        <dbReference type="Proteomes" id="UP001529340"/>
    </source>
</evidence>
<dbReference type="EC" id="3.1.21.-" evidence="2"/>
<gene>
    <name evidence="2" type="ORF">QUV96_08000</name>
</gene>
<dbReference type="SUPFAM" id="SSF52980">
    <property type="entry name" value="Restriction endonuclease-like"/>
    <property type="match status" value="1"/>
</dbReference>
<keyword evidence="3" id="KW-1185">Reference proteome</keyword>
<comment type="caution">
    <text evidence="2">The sequence shown here is derived from an EMBL/GenBank/DDBJ whole genome shotgun (WGS) entry which is preliminary data.</text>
</comment>
<evidence type="ECO:0000259" key="1">
    <source>
        <dbReference type="Pfam" id="PF04471"/>
    </source>
</evidence>
<keyword evidence="2" id="KW-0378">Hydrolase</keyword>
<dbReference type="GO" id="GO:0016787">
    <property type="term" value="F:hydrolase activity"/>
    <property type="evidence" value="ECO:0007669"/>
    <property type="project" value="UniProtKB-KW"/>
</dbReference>
<dbReference type="InterPro" id="IPR007560">
    <property type="entry name" value="Restrct_endonuc_IV_Mrr"/>
</dbReference>
<organism evidence="2 3">
    <name type="scientific">Amedibacillus dolichus</name>
    <dbReference type="NCBI Taxonomy" id="31971"/>
    <lineage>
        <taxon>Bacteria</taxon>
        <taxon>Bacillati</taxon>
        <taxon>Bacillota</taxon>
        <taxon>Erysipelotrichia</taxon>
        <taxon>Erysipelotrichales</taxon>
        <taxon>Erysipelotrichaceae</taxon>
        <taxon>Amedibacillus</taxon>
    </lineage>
</organism>
<protein>
    <submittedName>
        <fullName evidence="2">Restriction endonuclease</fullName>
        <ecNumber evidence="2">3.1.21.-</ecNumber>
    </submittedName>
</protein>
<evidence type="ECO:0000313" key="2">
    <source>
        <dbReference type="EMBL" id="MDM8157578.1"/>
    </source>
</evidence>
<reference evidence="2 3" key="3">
    <citation type="submission" date="2023-06" db="EMBL/GenBank/DDBJ databases">
        <authorList>
            <person name="Zeman M."/>
            <person name="Kubasova T."/>
            <person name="Jahodarova E."/>
            <person name="Nykrynova M."/>
            <person name="Rychlik I."/>
        </authorList>
    </citation>
    <scope>NUCLEOTIDE SEQUENCE [LARGE SCALE GENOMIC DNA]</scope>
    <source>
        <strain evidence="2 3">ET39</strain>
    </source>
</reference>
<reference evidence="3" key="2">
    <citation type="submission" date="2023-06" db="EMBL/GenBank/DDBJ databases">
        <title>Identification and characterization of horizontal gene transfer across gut microbiota members of farm animals based on homology search.</title>
        <authorList>
            <person name="Zeman M."/>
            <person name="Kubasova T."/>
            <person name="Jahodarova E."/>
            <person name="Nykrynova M."/>
            <person name="Rychlik I."/>
        </authorList>
    </citation>
    <scope>NUCLEOTIDE SEQUENCE [LARGE SCALE GENOMIC DNA]</scope>
    <source>
        <strain evidence="3">ET39</strain>
    </source>
</reference>
<dbReference type="EMBL" id="JAUDCG010000033">
    <property type="protein sequence ID" value="MDM8157578.1"/>
    <property type="molecule type" value="Genomic_DNA"/>
</dbReference>
<feature type="domain" description="Restriction endonuclease type IV Mrr" evidence="1">
    <location>
        <begin position="44"/>
        <end position="148"/>
    </location>
</feature>
<dbReference type="RefSeq" id="WP_289608020.1">
    <property type="nucleotide sequence ID" value="NZ_JAUDCG010000033.1"/>
</dbReference>
<name>A0ABT7UD68_9FIRM</name>
<sequence length="345" mass="39728">MAISLELYQLRSYLFFCVCEHLLGKSGFAPATICEEEGIRPLREYGCEVKGRSQWHDVDGVFVFTAATPFMQPLRLCVEARFFDRKLGKSHIREFMGKMQDIREGYLSGADARLSHHKQYSNQGVYFSMNGFTAEAEELAAAHGIQTISYAFQPLMEPLYRSIADAARWIQERVTFANPDEITVFLKELRQLVIADDADAAEVLRETFGDELLMRMDEITNELQTIQTSLLVTNNHGVYLHALSKDAFSLASFMHTDEGICQIHMEKRGRRKYHYFTINDGMRRFYFTRPSFLGDDVLLGVRASMQQSLFDLGEEQRESVFQLCVQDQGIMRYLRLGVEGRLWID</sequence>
<dbReference type="Proteomes" id="UP001529340">
    <property type="component" value="Unassembled WGS sequence"/>
</dbReference>
<dbReference type="GO" id="GO:0004519">
    <property type="term" value="F:endonuclease activity"/>
    <property type="evidence" value="ECO:0007669"/>
    <property type="project" value="UniProtKB-KW"/>
</dbReference>
<proteinExistence type="predicted"/>
<keyword evidence="2" id="KW-0255">Endonuclease</keyword>